<keyword evidence="1" id="KW-1133">Transmembrane helix</keyword>
<reference evidence="2" key="1">
    <citation type="submission" date="2023-06" db="EMBL/GenBank/DDBJ databases">
        <authorList>
            <person name="Kurt Z."/>
        </authorList>
    </citation>
    <scope>NUCLEOTIDE SEQUENCE</scope>
</reference>
<dbReference type="AlphaFoldDB" id="A0AA86Q2Q1"/>
<evidence type="ECO:0000313" key="2">
    <source>
        <dbReference type="EMBL" id="CAI9948577.1"/>
    </source>
</evidence>
<protein>
    <submittedName>
        <fullName evidence="3">Hypothetical_protein</fullName>
    </submittedName>
</protein>
<evidence type="ECO:0000256" key="1">
    <source>
        <dbReference type="SAM" id="Phobius"/>
    </source>
</evidence>
<dbReference type="Proteomes" id="UP001642409">
    <property type="component" value="Unassembled WGS sequence"/>
</dbReference>
<keyword evidence="1" id="KW-0812">Transmembrane</keyword>
<feature type="transmembrane region" description="Helical" evidence="1">
    <location>
        <begin position="97"/>
        <end position="116"/>
    </location>
</feature>
<evidence type="ECO:0000313" key="4">
    <source>
        <dbReference type="Proteomes" id="UP001642409"/>
    </source>
</evidence>
<dbReference type="EMBL" id="CATOUU010000789">
    <property type="protein sequence ID" value="CAI9948577.1"/>
    <property type="molecule type" value="Genomic_DNA"/>
</dbReference>
<keyword evidence="1" id="KW-0472">Membrane</keyword>
<accession>A0AA86Q2Q1</accession>
<organism evidence="2">
    <name type="scientific">Hexamita inflata</name>
    <dbReference type="NCBI Taxonomy" id="28002"/>
    <lineage>
        <taxon>Eukaryota</taxon>
        <taxon>Metamonada</taxon>
        <taxon>Diplomonadida</taxon>
        <taxon>Hexamitidae</taxon>
        <taxon>Hexamitinae</taxon>
        <taxon>Hexamita</taxon>
    </lineage>
</organism>
<comment type="caution">
    <text evidence="2">The sequence shown here is derived from an EMBL/GenBank/DDBJ whole genome shotgun (WGS) entry which is preliminary data.</text>
</comment>
<gene>
    <name evidence="2" type="ORF">HINF_LOCUS36222</name>
    <name evidence="3" type="ORF">HINF_LOCUS43526</name>
</gene>
<reference evidence="3 4" key="2">
    <citation type="submission" date="2024-07" db="EMBL/GenBank/DDBJ databases">
        <authorList>
            <person name="Akdeniz Z."/>
        </authorList>
    </citation>
    <scope>NUCLEOTIDE SEQUENCE [LARGE SCALE GENOMIC DNA]</scope>
</reference>
<name>A0AA86Q2Q1_9EUKA</name>
<sequence length="209" mass="24548">MQSKLINIPLGRSKSLKLILIDICQIQMLIILLFVVINSFNILMTQNKMLNNYFAFYKLYPTHFVYTGSVSCSKPLMASKVCSFIQKKRLQKNESMLDSLVFLLGFALQLLGLFLLGRQVLFSLFQNIFNVLNFVQIIGLFLVRIQDKRERLLILGRGLDQTCILYQLCTILKSKYNSAIFQYNYRHLYYFRQYSSTEDVYRSEKIIQL</sequence>
<evidence type="ECO:0000313" key="3">
    <source>
        <dbReference type="EMBL" id="CAL6049682.1"/>
    </source>
</evidence>
<keyword evidence="4" id="KW-1185">Reference proteome</keyword>
<feature type="transmembrane region" description="Helical" evidence="1">
    <location>
        <begin position="122"/>
        <end position="143"/>
    </location>
</feature>
<dbReference type="EMBL" id="CAXDID020000181">
    <property type="protein sequence ID" value="CAL6049682.1"/>
    <property type="molecule type" value="Genomic_DNA"/>
</dbReference>
<feature type="transmembrane region" description="Helical" evidence="1">
    <location>
        <begin position="20"/>
        <end position="44"/>
    </location>
</feature>
<proteinExistence type="predicted"/>